<name>A0A5N5SP21_9CRUS</name>
<dbReference type="SUPFAM" id="SSF49447">
    <property type="entry name" value="Second domain of Mu2 adaptin subunit (ap50) of ap2 adaptor"/>
    <property type="match status" value="1"/>
</dbReference>
<keyword evidence="6" id="KW-1185">Reference proteome</keyword>
<evidence type="ECO:0000256" key="3">
    <source>
        <dbReference type="ARBA" id="ARBA00023136"/>
    </source>
</evidence>
<dbReference type="OrthoDB" id="10259133at2759"/>
<keyword evidence="2" id="KW-0813">Transport</keyword>
<dbReference type="PANTHER" id="PTHR10529">
    <property type="entry name" value="AP COMPLEX SUBUNIT MU"/>
    <property type="match status" value="1"/>
</dbReference>
<dbReference type="Pfam" id="PF00928">
    <property type="entry name" value="Adap_comp_sub"/>
    <property type="match status" value="1"/>
</dbReference>
<dbReference type="SUPFAM" id="SSF64356">
    <property type="entry name" value="SNARE-like"/>
    <property type="match status" value="1"/>
</dbReference>
<dbReference type="InterPro" id="IPR011012">
    <property type="entry name" value="Longin-like_dom_sf"/>
</dbReference>
<dbReference type="AlphaFoldDB" id="A0A5N5SP21"/>
<evidence type="ECO:0000313" key="5">
    <source>
        <dbReference type="EMBL" id="KAB7495834.1"/>
    </source>
</evidence>
<dbReference type="EMBL" id="SEYY01022068">
    <property type="protein sequence ID" value="KAB7495834.1"/>
    <property type="molecule type" value="Genomic_DNA"/>
</dbReference>
<comment type="subcellular location">
    <subcellularLocation>
        <location evidence="1">Endomembrane system</location>
    </subcellularLocation>
</comment>
<dbReference type="InterPro" id="IPR050431">
    <property type="entry name" value="Adaptor_comp_med_subunit"/>
</dbReference>
<dbReference type="GO" id="GO:0012505">
    <property type="term" value="C:endomembrane system"/>
    <property type="evidence" value="ECO:0007669"/>
    <property type="project" value="UniProtKB-SubCell"/>
</dbReference>
<reference evidence="5 6" key="1">
    <citation type="journal article" date="2019" name="PLoS Biol.">
        <title>Sex chromosomes control vertical transmission of feminizing Wolbachia symbionts in an isopod.</title>
        <authorList>
            <person name="Becking T."/>
            <person name="Chebbi M.A."/>
            <person name="Giraud I."/>
            <person name="Moumen B."/>
            <person name="Laverre T."/>
            <person name="Caubet Y."/>
            <person name="Peccoud J."/>
            <person name="Gilbert C."/>
            <person name="Cordaux R."/>
        </authorList>
    </citation>
    <scope>NUCLEOTIDE SEQUENCE [LARGE SCALE GENOMIC DNA]</scope>
    <source>
        <strain evidence="5">ANa2</strain>
        <tissue evidence="5">Whole body excluding digestive tract and cuticle</tissue>
    </source>
</reference>
<accession>A0A5N5SP21</accession>
<dbReference type="InterPro" id="IPR028565">
    <property type="entry name" value="MHD"/>
</dbReference>
<dbReference type="Gene3D" id="3.30.450.60">
    <property type="match status" value="1"/>
</dbReference>
<sequence length="254" mass="28257">MILDNTVFVYIFQDDMYWCCCLSTESFLYSCGTVCVIENLNEFYKLSAGFIGTITQHSVKANVVLIQEIVLETMIGGNFQMQSIDKIRPQILSKVQTPKESAIQSLSPGLFGIEKTAPTTASQQSILSLEGKKKEIFIDIVEKVWATVCVGGTLLRAEVSGSVVLHCYLLHSPTLLLSLNTDLSTNLKEGFNPNIQFSEVDFSDGLDTFQLESKKELRLVATPGETLLFRYSLPPTLPHILPFTLEASHKQLTH</sequence>
<evidence type="ECO:0000313" key="6">
    <source>
        <dbReference type="Proteomes" id="UP000326759"/>
    </source>
</evidence>
<keyword evidence="3" id="KW-0472">Membrane</keyword>
<dbReference type="PROSITE" id="PS51072">
    <property type="entry name" value="MHD"/>
    <property type="match status" value="1"/>
</dbReference>
<feature type="domain" description="MHD" evidence="4">
    <location>
        <begin position="133"/>
        <end position="254"/>
    </location>
</feature>
<evidence type="ECO:0000256" key="1">
    <source>
        <dbReference type="ARBA" id="ARBA00004308"/>
    </source>
</evidence>
<dbReference type="InterPro" id="IPR036168">
    <property type="entry name" value="AP2_Mu_C_sf"/>
</dbReference>
<evidence type="ECO:0000259" key="4">
    <source>
        <dbReference type="PROSITE" id="PS51072"/>
    </source>
</evidence>
<protein>
    <submittedName>
        <fullName evidence="5">AP-4 complex subunit mu-1</fullName>
    </submittedName>
</protein>
<comment type="caution">
    <text evidence="5">The sequence shown here is derived from an EMBL/GenBank/DDBJ whole genome shotgun (WGS) entry which is preliminary data.</text>
</comment>
<proteinExistence type="predicted"/>
<feature type="non-terminal residue" evidence="5">
    <location>
        <position position="254"/>
    </location>
</feature>
<organism evidence="5 6">
    <name type="scientific">Armadillidium nasatum</name>
    <dbReference type="NCBI Taxonomy" id="96803"/>
    <lineage>
        <taxon>Eukaryota</taxon>
        <taxon>Metazoa</taxon>
        <taxon>Ecdysozoa</taxon>
        <taxon>Arthropoda</taxon>
        <taxon>Crustacea</taxon>
        <taxon>Multicrustacea</taxon>
        <taxon>Malacostraca</taxon>
        <taxon>Eumalacostraca</taxon>
        <taxon>Peracarida</taxon>
        <taxon>Isopoda</taxon>
        <taxon>Oniscidea</taxon>
        <taxon>Crinocheta</taxon>
        <taxon>Armadillidiidae</taxon>
        <taxon>Armadillidium</taxon>
    </lineage>
</organism>
<gene>
    <name evidence="5" type="primary">Ap4m1</name>
    <name evidence="5" type="ORF">Anas_02346</name>
</gene>
<evidence type="ECO:0000256" key="2">
    <source>
        <dbReference type="ARBA" id="ARBA00022448"/>
    </source>
</evidence>
<dbReference type="Proteomes" id="UP000326759">
    <property type="component" value="Unassembled WGS sequence"/>
</dbReference>
<dbReference type="Gene3D" id="2.60.40.1170">
    <property type="entry name" value="Mu homology domain, subdomain B"/>
    <property type="match status" value="1"/>
</dbReference>